<feature type="signal peptide" evidence="6">
    <location>
        <begin position="1"/>
        <end position="21"/>
    </location>
</feature>
<reference evidence="8" key="1">
    <citation type="journal article" date="2023" name="Mol. Phylogenet. Evol.">
        <title>Genome-scale phylogeny and comparative genomics of the fungal order Sordariales.</title>
        <authorList>
            <person name="Hensen N."/>
            <person name="Bonometti L."/>
            <person name="Westerberg I."/>
            <person name="Brannstrom I.O."/>
            <person name="Guillou S."/>
            <person name="Cros-Aarteil S."/>
            <person name="Calhoun S."/>
            <person name="Haridas S."/>
            <person name="Kuo A."/>
            <person name="Mondo S."/>
            <person name="Pangilinan J."/>
            <person name="Riley R."/>
            <person name="LaButti K."/>
            <person name="Andreopoulos B."/>
            <person name="Lipzen A."/>
            <person name="Chen C."/>
            <person name="Yan M."/>
            <person name="Daum C."/>
            <person name="Ng V."/>
            <person name="Clum A."/>
            <person name="Steindorff A."/>
            <person name="Ohm R.A."/>
            <person name="Martin F."/>
            <person name="Silar P."/>
            <person name="Natvig D.O."/>
            <person name="Lalanne C."/>
            <person name="Gautier V."/>
            <person name="Ament-Velasquez S.L."/>
            <person name="Kruys A."/>
            <person name="Hutchinson M.I."/>
            <person name="Powell A.J."/>
            <person name="Barry K."/>
            <person name="Miller A.N."/>
            <person name="Grigoriev I.V."/>
            <person name="Debuchy R."/>
            <person name="Gladieux P."/>
            <person name="Hiltunen Thoren M."/>
            <person name="Johannesson H."/>
        </authorList>
    </citation>
    <scope>NUCLEOTIDE SEQUENCE</scope>
    <source>
        <strain evidence="8">CBS 232.78</strain>
    </source>
</reference>
<reference evidence="8" key="2">
    <citation type="submission" date="2023-06" db="EMBL/GenBank/DDBJ databases">
        <authorList>
            <consortium name="Lawrence Berkeley National Laboratory"/>
            <person name="Haridas S."/>
            <person name="Hensen N."/>
            <person name="Bonometti L."/>
            <person name="Westerberg I."/>
            <person name="Brannstrom I.O."/>
            <person name="Guillou S."/>
            <person name="Cros-Aarteil S."/>
            <person name="Calhoun S."/>
            <person name="Kuo A."/>
            <person name="Mondo S."/>
            <person name="Pangilinan J."/>
            <person name="Riley R."/>
            <person name="LaButti K."/>
            <person name="Andreopoulos B."/>
            <person name="Lipzen A."/>
            <person name="Chen C."/>
            <person name="Yanf M."/>
            <person name="Daum C."/>
            <person name="Ng V."/>
            <person name="Clum A."/>
            <person name="Steindorff A."/>
            <person name="Ohm R."/>
            <person name="Martin F."/>
            <person name="Silar P."/>
            <person name="Natvig D."/>
            <person name="Lalanne C."/>
            <person name="Gautier V."/>
            <person name="Ament-velasquez S.L."/>
            <person name="Kruys A."/>
            <person name="Hutchinson M.I."/>
            <person name="Powell A.J."/>
            <person name="Barry K."/>
            <person name="Miller A.N."/>
            <person name="Grigoriev I.V."/>
            <person name="Debuchy R."/>
            <person name="Gladieux P."/>
            <person name="Thoren M.H."/>
            <person name="Johannesson H."/>
        </authorList>
    </citation>
    <scope>NUCLEOTIDE SEQUENCE</scope>
    <source>
        <strain evidence="8">CBS 232.78</strain>
    </source>
</reference>
<evidence type="ECO:0000256" key="1">
    <source>
        <dbReference type="ARBA" id="ARBA00001974"/>
    </source>
</evidence>
<evidence type="ECO:0000313" key="9">
    <source>
        <dbReference type="Proteomes" id="UP001285441"/>
    </source>
</evidence>
<keyword evidence="4" id="KW-0274">FAD</keyword>
<keyword evidence="9" id="KW-1185">Reference proteome</keyword>
<dbReference type="PANTHER" id="PTHR42973">
    <property type="entry name" value="BINDING OXIDOREDUCTASE, PUTATIVE (AFU_ORTHOLOGUE AFUA_1G17690)-RELATED"/>
    <property type="match status" value="1"/>
</dbReference>
<dbReference type="Pfam" id="PF01565">
    <property type="entry name" value="FAD_binding_4"/>
    <property type="match status" value="1"/>
</dbReference>
<evidence type="ECO:0000256" key="2">
    <source>
        <dbReference type="ARBA" id="ARBA00005466"/>
    </source>
</evidence>
<dbReference type="Pfam" id="PF08031">
    <property type="entry name" value="BBE"/>
    <property type="match status" value="1"/>
</dbReference>
<protein>
    <recommendedName>
        <fullName evidence="7">FAD-binding PCMH-type domain-containing protein</fullName>
    </recommendedName>
</protein>
<dbReference type="Proteomes" id="UP001285441">
    <property type="component" value="Unassembled WGS sequence"/>
</dbReference>
<accession>A0AAE0NTY5</accession>
<evidence type="ECO:0000313" key="8">
    <source>
        <dbReference type="EMBL" id="KAK3387405.1"/>
    </source>
</evidence>
<dbReference type="InterPro" id="IPR012951">
    <property type="entry name" value="BBE"/>
</dbReference>
<evidence type="ECO:0000259" key="7">
    <source>
        <dbReference type="PROSITE" id="PS51387"/>
    </source>
</evidence>
<keyword evidence="5" id="KW-0560">Oxidoreductase</keyword>
<dbReference type="SUPFAM" id="SSF56176">
    <property type="entry name" value="FAD-binding/transporter-associated domain-like"/>
    <property type="match status" value="1"/>
</dbReference>
<organism evidence="8 9">
    <name type="scientific">Podospora didyma</name>
    <dbReference type="NCBI Taxonomy" id="330526"/>
    <lineage>
        <taxon>Eukaryota</taxon>
        <taxon>Fungi</taxon>
        <taxon>Dikarya</taxon>
        <taxon>Ascomycota</taxon>
        <taxon>Pezizomycotina</taxon>
        <taxon>Sordariomycetes</taxon>
        <taxon>Sordariomycetidae</taxon>
        <taxon>Sordariales</taxon>
        <taxon>Podosporaceae</taxon>
        <taxon>Podospora</taxon>
    </lineage>
</organism>
<comment type="cofactor">
    <cofactor evidence="1">
        <name>FAD</name>
        <dbReference type="ChEBI" id="CHEBI:57692"/>
    </cofactor>
</comment>
<dbReference type="PROSITE" id="PS51387">
    <property type="entry name" value="FAD_PCMH"/>
    <property type="match status" value="1"/>
</dbReference>
<dbReference type="PANTHER" id="PTHR42973:SF39">
    <property type="entry name" value="FAD-BINDING PCMH-TYPE DOMAIN-CONTAINING PROTEIN"/>
    <property type="match status" value="1"/>
</dbReference>
<keyword evidence="6" id="KW-0732">Signal</keyword>
<evidence type="ECO:0000256" key="4">
    <source>
        <dbReference type="ARBA" id="ARBA00022827"/>
    </source>
</evidence>
<name>A0AAE0NTY5_9PEZI</name>
<keyword evidence="3" id="KW-0285">Flavoprotein</keyword>
<dbReference type="InterPro" id="IPR050416">
    <property type="entry name" value="FAD-linked_Oxidoreductase"/>
</dbReference>
<evidence type="ECO:0000256" key="5">
    <source>
        <dbReference type="ARBA" id="ARBA00023002"/>
    </source>
</evidence>
<comment type="caution">
    <text evidence="8">The sequence shown here is derived from an EMBL/GenBank/DDBJ whole genome shotgun (WGS) entry which is preliminary data.</text>
</comment>
<sequence length="584" mass="62802">MHSSFLSTYLLTSSFVFLAASIPTRSCKAIPGDPDWPLDAAWANLNKTVSGRLIRPVPPGAVCHRDQSFTPYDAGKCSAVQAAWTDWNFHTADLVSTGKPNWSNDTCLPFEGYPCDAAGYPTYVINATTTAHVQAGILFANTYNLRLVIHSTGHDLLGRSNAPNSLSVNTHHLKTLTVHDSFTPRECDPSNQHPAVTLGAGSQMAGVYSALAEHNLTIVGGTGETVSLGGYISGGGYGVLTPWLGLAVDQVLEVEVALPNGLVVVGNACQNQDLLWAARGGGGSTFGVLLSATVKSYPSPEIVSVSFIAVASSPYSPSTASLVAYLLSQFPYFASHNMSGALFGGPNQTVFTANPASAFSLGLDLMDSQDEGRVRDIFRPVEDHVRRQFPEFFVSVSTTASPSWIEYYQTHKDNTGAGRDELITSRLIGGKALTADTGALQHAVDVLVEKGDLIIGTLVGGVGLFNADGAATSVQPGWRTAILHLITTKTWPPLNQTALDIVKTDIEEMTIPLRALAPDTGAYINEASALDPDWRRLYWGDNYKRLLEIKRTIDPTDVFWCPLCVGNERWQEINGRVCPVDCRK</sequence>
<dbReference type="GO" id="GO:0071949">
    <property type="term" value="F:FAD binding"/>
    <property type="evidence" value="ECO:0007669"/>
    <property type="project" value="InterPro"/>
</dbReference>
<dbReference type="Gene3D" id="3.30.465.10">
    <property type="match status" value="2"/>
</dbReference>
<dbReference type="GO" id="GO:0016491">
    <property type="term" value="F:oxidoreductase activity"/>
    <property type="evidence" value="ECO:0007669"/>
    <property type="project" value="UniProtKB-KW"/>
</dbReference>
<dbReference type="EMBL" id="JAULSW010000003">
    <property type="protein sequence ID" value="KAK3387405.1"/>
    <property type="molecule type" value="Genomic_DNA"/>
</dbReference>
<feature type="chain" id="PRO_5042031437" description="FAD-binding PCMH-type domain-containing protein" evidence="6">
    <location>
        <begin position="22"/>
        <end position="584"/>
    </location>
</feature>
<comment type="similarity">
    <text evidence="2">Belongs to the oxygen-dependent FAD-linked oxidoreductase family.</text>
</comment>
<evidence type="ECO:0000256" key="6">
    <source>
        <dbReference type="SAM" id="SignalP"/>
    </source>
</evidence>
<proteinExistence type="inferred from homology"/>
<gene>
    <name evidence="8" type="ORF">B0H63DRAFT_469968</name>
</gene>
<dbReference type="InterPro" id="IPR016166">
    <property type="entry name" value="FAD-bd_PCMH"/>
</dbReference>
<evidence type="ECO:0000256" key="3">
    <source>
        <dbReference type="ARBA" id="ARBA00022630"/>
    </source>
</evidence>
<dbReference type="InterPro" id="IPR006094">
    <property type="entry name" value="Oxid_FAD_bind_N"/>
</dbReference>
<feature type="domain" description="FAD-binding PCMH-type" evidence="7">
    <location>
        <begin position="117"/>
        <end position="299"/>
    </location>
</feature>
<dbReference type="InterPro" id="IPR036318">
    <property type="entry name" value="FAD-bd_PCMH-like_sf"/>
</dbReference>
<dbReference type="AlphaFoldDB" id="A0AAE0NTY5"/>
<dbReference type="InterPro" id="IPR016169">
    <property type="entry name" value="FAD-bd_PCMH_sub2"/>
</dbReference>